<dbReference type="RefSeq" id="WP_204869715.1">
    <property type="nucleotide sequence ID" value="NZ_JAFBBK010000001.1"/>
</dbReference>
<dbReference type="InterPro" id="IPR000847">
    <property type="entry name" value="LysR_HTH_N"/>
</dbReference>
<dbReference type="PANTHER" id="PTHR30126">
    <property type="entry name" value="HTH-TYPE TRANSCRIPTIONAL REGULATOR"/>
    <property type="match status" value="1"/>
</dbReference>
<dbReference type="PROSITE" id="PS50931">
    <property type="entry name" value="HTH_LYSR"/>
    <property type="match status" value="1"/>
</dbReference>
<accession>A0ABS2KYP4</accession>
<dbReference type="SUPFAM" id="SSF53850">
    <property type="entry name" value="Periplasmic binding protein-like II"/>
    <property type="match status" value="1"/>
</dbReference>
<evidence type="ECO:0000259" key="5">
    <source>
        <dbReference type="PROSITE" id="PS50931"/>
    </source>
</evidence>
<dbReference type="InterPro" id="IPR005119">
    <property type="entry name" value="LysR_subst-bd"/>
</dbReference>
<comment type="similarity">
    <text evidence="1">Belongs to the LysR transcriptional regulatory family.</text>
</comment>
<evidence type="ECO:0000256" key="2">
    <source>
        <dbReference type="ARBA" id="ARBA00023015"/>
    </source>
</evidence>
<dbReference type="InterPro" id="IPR036388">
    <property type="entry name" value="WH-like_DNA-bd_sf"/>
</dbReference>
<reference evidence="6 7" key="1">
    <citation type="submission" date="2021-01" db="EMBL/GenBank/DDBJ databases">
        <title>Genomics of switchgrass bacterial isolates.</title>
        <authorList>
            <person name="Shade A."/>
        </authorList>
    </citation>
    <scope>NUCLEOTIDE SEQUENCE [LARGE SCALE GENOMIC DNA]</scope>
    <source>
        <strain evidence="6 7">PvP111</strain>
    </source>
</reference>
<dbReference type="SUPFAM" id="SSF46785">
    <property type="entry name" value="Winged helix' DNA-binding domain"/>
    <property type="match status" value="1"/>
</dbReference>
<keyword evidence="2" id="KW-0805">Transcription regulation</keyword>
<organism evidence="6 7">
    <name type="scientific">Rhodococcoides corynebacterioides</name>
    <dbReference type="NCBI Taxonomy" id="53972"/>
    <lineage>
        <taxon>Bacteria</taxon>
        <taxon>Bacillati</taxon>
        <taxon>Actinomycetota</taxon>
        <taxon>Actinomycetes</taxon>
        <taxon>Mycobacteriales</taxon>
        <taxon>Nocardiaceae</taxon>
        <taxon>Rhodococcoides</taxon>
    </lineage>
</organism>
<dbReference type="Pfam" id="PF03466">
    <property type="entry name" value="LysR_substrate"/>
    <property type="match status" value="1"/>
</dbReference>
<dbReference type="GO" id="GO:0003677">
    <property type="term" value="F:DNA binding"/>
    <property type="evidence" value="ECO:0007669"/>
    <property type="project" value="UniProtKB-KW"/>
</dbReference>
<gene>
    <name evidence="6" type="ORF">JOE42_003781</name>
</gene>
<evidence type="ECO:0000256" key="4">
    <source>
        <dbReference type="ARBA" id="ARBA00023163"/>
    </source>
</evidence>
<dbReference type="Gene3D" id="1.10.10.10">
    <property type="entry name" value="Winged helix-like DNA-binding domain superfamily/Winged helix DNA-binding domain"/>
    <property type="match status" value="1"/>
</dbReference>
<dbReference type="PANTHER" id="PTHR30126:SF39">
    <property type="entry name" value="HTH-TYPE TRANSCRIPTIONAL REGULATOR CYSL"/>
    <property type="match status" value="1"/>
</dbReference>
<keyword evidence="7" id="KW-1185">Reference proteome</keyword>
<name>A0ABS2KYP4_9NOCA</name>
<dbReference type="Pfam" id="PF00126">
    <property type="entry name" value="HTH_1"/>
    <property type="match status" value="1"/>
</dbReference>
<protein>
    <submittedName>
        <fullName evidence="6">DNA-binding transcriptional LysR family regulator</fullName>
    </submittedName>
</protein>
<comment type="caution">
    <text evidence="6">The sequence shown here is derived from an EMBL/GenBank/DDBJ whole genome shotgun (WGS) entry which is preliminary data.</text>
</comment>
<dbReference type="Gene3D" id="3.40.190.10">
    <property type="entry name" value="Periplasmic binding protein-like II"/>
    <property type="match status" value="2"/>
</dbReference>
<evidence type="ECO:0000256" key="3">
    <source>
        <dbReference type="ARBA" id="ARBA00023125"/>
    </source>
</evidence>
<keyword evidence="3 6" id="KW-0238">DNA-binding</keyword>
<evidence type="ECO:0000256" key="1">
    <source>
        <dbReference type="ARBA" id="ARBA00009437"/>
    </source>
</evidence>
<sequence length="296" mass="31409">MVLSPRVPDLAALDVLVSVARSGSMSAAGREHGLSQQAVSARVRAAERDIGVRVFDRGTSGVAPTPEGVAVLEWAGGVLEAADRFATGVQSLLREKNAHLTVAASMTVAEHLVPGWMVSMRAQHPDVHTRMRLMNSADVVDHVRDGRAELGFVEGPDEPPGLSAVVVGRDELVVVTGPDHAWAGRSITPAELRSTPLVQREPGSGTRTTYELRVRPTVPPILELNSVTAIKSAVLSANAPTVLSSLAVAGELRAGSLVRIAVDDLTIVRELRLIWNPTTPPRGPARDFLEIATARP</sequence>
<proteinExistence type="inferred from homology"/>
<evidence type="ECO:0000313" key="6">
    <source>
        <dbReference type="EMBL" id="MBM7417048.1"/>
    </source>
</evidence>
<feature type="domain" description="HTH lysR-type" evidence="5">
    <location>
        <begin position="8"/>
        <end position="65"/>
    </location>
</feature>
<keyword evidence="4" id="KW-0804">Transcription</keyword>
<evidence type="ECO:0000313" key="7">
    <source>
        <dbReference type="Proteomes" id="UP000703038"/>
    </source>
</evidence>
<dbReference type="InterPro" id="IPR036390">
    <property type="entry name" value="WH_DNA-bd_sf"/>
</dbReference>
<dbReference type="EMBL" id="JAFBBK010000001">
    <property type="protein sequence ID" value="MBM7417048.1"/>
    <property type="molecule type" value="Genomic_DNA"/>
</dbReference>
<dbReference type="Proteomes" id="UP000703038">
    <property type="component" value="Unassembled WGS sequence"/>
</dbReference>